<dbReference type="GO" id="GO:0006355">
    <property type="term" value="P:regulation of DNA-templated transcription"/>
    <property type="evidence" value="ECO:0007669"/>
    <property type="project" value="InterPro"/>
</dbReference>
<accession>A0A0B8QMD8</accession>
<organism evidence="1 2">
    <name type="scientific">Vibrio ishigakensis</name>
    <dbReference type="NCBI Taxonomy" id="1481914"/>
    <lineage>
        <taxon>Bacteria</taxon>
        <taxon>Pseudomonadati</taxon>
        <taxon>Pseudomonadota</taxon>
        <taxon>Gammaproteobacteria</taxon>
        <taxon>Vibrionales</taxon>
        <taxon>Vibrionaceae</taxon>
        <taxon>Vibrio</taxon>
    </lineage>
</organism>
<dbReference type="SUPFAM" id="SSF46894">
    <property type="entry name" value="C-terminal effector domain of the bipartite response regulators"/>
    <property type="match status" value="1"/>
</dbReference>
<dbReference type="Proteomes" id="UP000031666">
    <property type="component" value="Unassembled WGS sequence"/>
</dbReference>
<dbReference type="AlphaFoldDB" id="A0A0B8QMD8"/>
<evidence type="ECO:0000313" key="2">
    <source>
        <dbReference type="Proteomes" id="UP000031666"/>
    </source>
</evidence>
<dbReference type="GO" id="GO:0003677">
    <property type="term" value="F:DNA binding"/>
    <property type="evidence" value="ECO:0007669"/>
    <property type="project" value="InterPro"/>
</dbReference>
<dbReference type="InterPro" id="IPR016032">
    <property type="entry name" value="Sig_transdc_resp-reg_C-effctor"/>
</dbReference>
<dbReference type="InterPro" id="IPR036388">
    <property type="entry name" value="WH-like_DNA-bd_sf"/>
</dbReference>
<proteinExistence type="predicted"/>
<reference evidence="1 2" key="1">
    <citation type="submission" date="2015-01" db="EMBL/GenBank/DDBJ databases">
        <title>Vibrio sp. C94 JCM 19241 whole genome shotgun sequence.</title>
        <authorList>
            <person name="Sawabe T."/>
            <person name="Meirelles P."/>
            <person name="Feng G."/>
            <person name="Sayaka M."/>
            <person name="Hattori M."/>
            <person name="Ohkuma M."/>
        </authorList>
    </citation>
    <scope>NUCLEOTIDE SEQUENCE [LARGE SCALE GENOMIC DNA]</scope>
    <source>
        <strain evidence="2">JCM 19241</strain>
    </source>
</reference>
<evidence type="ECO:0008006" key="3">
    <source>
        <dbReference type="Google" id="ProtNLM"/>
    </source>
</evidence>
<protein>
    <recommendedName>
        <fullName evidence="3">HTH luxR-type domain-containing protein</fullName>
    </recommendedName>
</protein>
<comment type="caution">
    <text evidence="1">The sequence shown here is derived from an EMBL/GenBank/DDBJ whole genome shotgun (WGS) entry which is preliminary data.</text>
</comment>
<dbReference type="STRING" id="1481914.JCM19241_501"/>
<sequence length="45" mass="5309">MRRETLLKPRTIESHKYRMLDLLDLENHTELVQFALRNGLGIEAS</sequence>
<reference evidence="1 2" key="2">
    <citation type="submission" date="2015-01" db="EMBL/GenBank/DDBJ databases">
        <authorList>
            <consortium name="NBRP consortium"/>
            <person name="Sawabe T."/>
            <person name="Meirelles P."/>
            <person name="Feng G."/>
            <person name="Sayaka M."/>
            <person name="Hattori M."/>
            <person name="Ohkuma M."/>
        </authorList>
    </citation>
    <scope>NUCLEOTIDE SEQUENCE [LARGE SCALE GENOMIC DNA]</scope>
    <source>
        <strain evidence="2">JCM 19241</strain>
    </source>
</reference>
<dbReference type="Gene3D" id="1.10.10.10">
    <property type="entry name" value="Winged helix-like DNA-binding domain superfamily/Winged helix DNA-binding domain"/>
    <property type="match status" value="1"/>
</dbReference>
<dbReference type="EMBL" id="BBSC01000005">
    <property type="protein sequence ID" value="GAM76203.1"/>
    <property type="molecule type" value="Genomic_DNA"/>
</dbReference>
<gene>
    <name evidence="1" type="ORF">JCM19241_501</name>
</gene>
<name>A0A0B8QMD8_9VIBR</name>
<evidence type="ECO:0000313" key="1">
    <source>
        <dbReference type="EMBL" id="GAM76203.1"/>
    </source>
</evidence>